<feature type="compositionally biased region" description="Acidic residues" evidence="5">
    <location>
        <begin position="1655"/>
        <end position="1669"/>
    </location>
</feature>
<dbReference type="InterPro" id="IPR059032">
    <property type="entry name" value="WHD_DDX60"/>
</dbReference>
<evidence type="ECO:0000313" key="8">
    <source>
        <dbReference type="EMBL" id="TFB04273.1"/>
    </source>
</evidence>
<feature type="compositionally biased region" description="Basic and acidic residues" evidence="5">
    <location>
        <begin position="1155"/>
        <end position="1173"/>
    </location>
</feature>
<feature type="region of interest" description="Disordered" evidence="5">
    <location>
        <begin position="1150"/>
        <end position="1173"/>
    </location>
</feature>
<dbReference type="Pfam" id="PF26076">
    <property type="entry name" value="WHD_DDX60"/>
    <property type="match status" value="1"/>
</dbReference>
<dbReference type="InterPro" id="IPR014001">
    <property type="entry name" value="Helicase_ATP-bd"/>
</dbReference>
<evidence type="ECO:0000259" key="6">
    <source>
        <dbReference type="PROSITE" id="PS51192"/>
    </source>
</evidence>
<reference evidence="8 9" key="1">
    <citation type="submission" date="2018-01" db="EMBL/GenBank/DDBJ databases">
        <title>Genome characterization of the sugarcane-associated fungus Trichoderma ghanense CCMA-1212 and their application in lignocelulose bioconversion.</title>
        <authorList>
            <person name="Steindorff A.S."/>
            <person name="Mendes T.D."/>
            <person name="Vilela E.S.D."/>
            <person name="Rodrigues D.S."/>
            <person name="Formighieri E.F."/>
            <person name="Melo I.S."/>
            <person name="Favaro L.C.L."/>
        </authorList>
    </citation>
    <scope>NUCLEOTIDE SEQUENCE [LARGE SCALE GENOMIC DNA]</scope>
    <source>
        <strain evidence="8 9">CCMA-1212</strain>
    </source>
</reference>
<dbReference type="PANTHER" id="PTHR44533:SF4">
    <property type="entry name" value="DEAD_H RNA HELICASE, PUTATIVE-RELATED"/>
    <property type="match status" value="1"/>
</dbReference>
<dbReference type="RefSeq" id="XP_073560474.1">
    <property type="nucleotide sequence ID" value="XM_073701136.1"/>
</dbReference>
<dbReference type="InterPro" id="IPR055124">
    <property type="entry name" value="PIN-like_DDX60"/>
</dbReference>
<comment type="caution">
    <text evidence="8">The sequence shown here is derived from an EMBL/GenBank/DDBJ whole genome shotgun (WGS) entry which is preliminary data.</text>
</comment>
<dbReference type="InterPro" id="IPR011545">
    <property type="entry name" value="DEAD/DEAH_box_helicase_dom"/>
</dbReference>
<feature type="compositionally biased region" description="Basic and acidic residues" evidence="5">
    <location>
        <begin position="1670"/>
        <end position="1682"/>
    </location>
</feature>
<dbReference type="InterPro" id="IPR001650">
    <property type="entry name" value="Helicase_C-like"/>
</dbReference>
<dbReference type="InterPro" id="IPR027417">
    <property type="entry name" value="P-loop_NTPase"/>
</dbReference>
<dbReference type="Pfam" id="PF00271">
    <property type="entry name" value="Helicase_C"/>
    <property type="match status" value="1"/>
</dbReference>
<proteinExistence type="predicted"/>
<dbReference type="PROSITE" id="PS51192">
    <property type="entry name" value="HELICASE_ATP_BIND_1"/>
    <property type="match status" value="1"/>
</dbReference>
<dbReference type="SMART" id="SM00490">
    <property type="entry name" value="HELICc"/>
    <property type="match status" value="1"/>
</dbReference>
<organism evidence="8 9">
    <name type="scientific">Trichoderma ghanense</name>
    <dbReference type="NCBI Taxonomy" id="65468"/>
    <lineage>
        <taxon>Eukaryota</taxon>
        <taxon>Fungi</taxon>
        <taxon>Dikarya</taxon>
        <taxon>Ascomycota</taxon>
        <taxon>Pezizomycotina</taxon>
        <taxon>Sordariomycetes</taxon>
        <taxon>Hypocreomycetidae</taxon>
        <taxon>Hypocreales</taxon>
        <taxon>Hypocreaceae</taxon>
        <taxon>Trichoderma</taxon>
    </lineage>
</organism>
<dbReference type="Proteomes" id="UP001642720">
    <property type="component" value="Unassembled WGS sequence"/>
</dbReference>
<evidence type="ECO:0008006" key="10">
    <source>
        <dbReference type="Google" id="ProtNLM"/>
    </source>
</evidence>
<feature type="compositionally biased region" description="Polar residues" evidence="5">
    <location>
        <begin position="521"/>
        <end position="531"/>
    </location>
</feature>
<feature type="domain" description="Helicase C-terminal" evidence="7">
    <location>
        <begin position="1173"/>
        <end position="1342"/>
    </location>
</feature>
<keyword evidence="1" id="KW-0547">Nucleotide-binding</keyword>
<evidence type="ECO:0000313" key="9">
    <source>
        <dbReference type="Proteomes" id="UP001642720"/>
    </source>
</evidence>
<feature type="domain" description="Helicase ATP-binding" evidence="6">
    <location>
        <begin position="743"/>
        <end position="916"/>
    </location>
</feature>
<evidence type="ECO:0000256" key="3">
    <source>
        <dbReference type="ARBA" id="ARBA00022806"/>
    </source>
</evidence>
<keyword evidence="4" id="KW-0067">ATP-binding</keyword>
<protein>
    <recommendedName>
        <fullName evidence="10">DEAD/DEAH box helicase</fullName>
    </recommendedName>
</protein>
<dbReference type="PROSITE" id="PS51194">
    <property type="entry name" value="HELICASE_CTER"/>
    <property type="match status" value="1"/>
</dbReference>
<feature type="compositionally biased region" description="Basic and acidic residues" evidence="5">
    <location>
        <begin position="1695"/>
        <end position="1709"/>
    </location>
</feature>
<accession>A0ABY2HBK0</accession>
<dbReference type="SMART" id="SM00487">
    <property type="entry name" value="DEXDc"/>
    <property type="match status" value="1"/>
</dbReference>
<dbReference type="InterPro" id="IPR052431">
    <property type="entry name" value="SKI2_subfamily_helicases"/>
</dbReference>
<dbReference type="PANTHER" id="PTHR44533">
    <property type="entry name" value="DEAD/H RNA HELICASE, PUTATIVE-RELATED"/>
    <property type="match status" value="1"/>
</dbReference>
<sequence length="1737" mass="195960">MGRQKAKQGDLPSGYASLWAPRVDLIGDIAGREPFLIHGESLIRHCLEKSPPDFQEGFQLLHAVYVVERFLSNLQKRGCDFDVVFFRDLRDLCVPHLSGFEYKYQYARTVIIKHLQRHAEELARGGARASVLEFESVDSPAFDEYLEGLPIHFVLCHDGVESEDVKDTIILRNLICSLLWRGKNVAIINALEWKSSKAYAPLLSVLPEKMQPMPIGKEFDSPYTSILDGIDLCIQSMPIEPRDLTARERLGIAACLTLANSPGNASTDPDDVRLQEGVQAFLLHLAVLKHCTLLERQHWAGSHRPIPALEDRNFLRGITEVSLLLMEKDEWTTSIDTADCTWDVYDAIDGSLFHFTLELLRSSQWLPDQIIQSWQHLWSVFRAAADRQLPEGLPKLAKLTSETTPDDLDMSQVSALPFSHPVLDVFLKDIKLKESQESQDASLQSVFEDLHHWHNTKLLLPPNKTQKLGFFARQRIQKRVADIVAYSASLTNARGKLIEPESIVVKKVAATHASRNKKFSIESSSNSTNPQHQHKSKKPGRPANKPGGRESALRAAQEVQERKASVKRDSTVALWADTCREIEKENSLLVRYLKALKFLNDRSRLDHAVLGSEVHLYLCHLLAQLWAKAWTGTNPRAGSYLIGLIWRWLQELPAIGVSRAVAQAVQKLTACLEIPKLSVTVGNQTHRMSFEFDYGTLEDMRKTMTDFQQMQLEFAAPYMDRRFDSQPDKRVPFNPDAWQVKVLDSIDANNSLLVIAPTSAGKTFISFYAMKKVLEESDDGVLVYVAPTKALVNQIAAEVAARFTKSYKQDGKSVWAIYTRDYRVQSPTGCQVLVTVPHILQILLLAPTNAKGPNAWSRRIKRIIFDEVHCIGQDDDGVIWEQLLLSAPCPVIALSATIGNPGPFQEWLSQVQRSKGLKLDTVVHTTRYSDLRKFIYIPPHGREPFRGLRRNKALPVPGLDEGDRACPEFAFVHPVASLTDRARTALDDLSLEARDCLSLWETMKEVLSKEDAAKFGIPDPSSALPDIVSKADVIRWEAGLKQALRRIMESPNKEFEDIRKRLEMRSVQAVSDSSPVHDKSNIFHLVVDLHSHDALPALIFHYDTHGCEQIVKMIFDNLVGAEEKWKDSSAEWAQKVKDFTAWKKTASIQQKRKTVQQDRAKGRDDERMSKDEQLRQEASVEISRWASFDPDEPLERFSFADTTKMQASEVHGIVEPLKTKVGRWKIDALRRGLGVHHSSLNREYRQAVEVLFRRGYLRVVVATGTLALGINMPCKTVVFQGSSVFLTAQNFRQASGRAGRRGFDLLGNVVFNQIPRKRVYDIMSARLPGLNGQFPISTTLVLRLFTLLHGSDNCEFAANMVRSLLSQTRLYLGGPESEMSIKHHVRFSIEYLRRQDLLSAAGVPINFASIVGHLYFMENAVFAFHSLLRGGYFHLLCADLHANPERVLLEMMLVLSHLFCRFPVKRNKKIVKVAQTSSSVIFLPPLPKEAERLLVQHNQETLSIFKQYVESYVSHNLTNTRDRTLPFTQTVVGRDKPVHWASADSGAAGMVRSPFIALSGSTDDFKTIHELCQTVRGDVFLEESAIPTIPIWPHDTSQEFNAYLYDFYKHGSMLVLVRDNGIRRGDVWFHLKDFSRTLSTIISSLTVLMDASDVDAEEACEDDEGESDGEPEKTKGSGVRDDSSEEATSSPSSVDGRDGAEDAIPDGRTKGKGLYRVLQAFIRLRDEFDEKFRKEWA</sequence>
<dbReference type="Pfam" id="PF00270">
    <property type="entry name" value="DEAD"/>
    <property type="match status" value="1"/>
</dbReference>
<name>A0ABY2HBK0_9HYPO</name>
<dbReference type="SUPFAM" id="SSF52540">
    <property type="entry name" value="P-loop containing nucleoside triphosphate hydrolases"/>
    <property type="match status" value="1"/>
</dbReference>
<dbReference type="Pfam" id="PF23002">
    <property type="entry name" value="PIN-like_DDX60"/>
    <property type="match status" value="1"/>
</dbReference>
<feature type="region of interest" description="Disordered" evidence="5">
    <location>
        <begin position="516"/>
        <end position="551"/>
    </location>
</feature>
<dbReference type="CDD" id="cd18025">
    <property type="entry name" value="DEXHc_DDX60"/>
    <property type="match status" value="1"/>
</dbReference>
<keyword evidence="2" id="KW-0378">Hydrolase</keyword>
<evidence type="ECO:0000256" key="2">
    <source>
        <dbReference type="ARBA" id="ARBA00022801"/>
    </source>
</evidence>
<evidence type="ECO:0000256" key="1">
    <source>
        <dbReference type="ARBA" id="ARBA00022741"/>
    </source>
</evidence>
<keyword evidence="3" id="KW-0347">Helicase</keyword>
<evidence type="ECO:0000256" key="5">
    <source>
        <dbReference type="SAM" id="MobiDB-lite"/>
    </source>
</evidence>
<gene>
    <name evidence="8" type="ORF">CCMA1212_003805</name>
</gene>
<feature type="region of interest" description="Disordered" evidence="5">
    <location>
        <begin position="1655"/>
        <end position="1709"/>
    </location>
</feature>
<evidence type="ECO:0000259" key="7">
    <source>
        <dbReference type="PROSITE" id="PS51194"/>
    </source>
</evidence>
<keyword evidence="9" id="KW-1185">Reference proteome</keyword>
<dbReference type="Gene3D" id="3.40.50.300">
    <property type="entry name" value="P-loop containing nucleotide triphosphate hydrolases"/>
    <property type="match status" value="2"/>
</dbReference>
<dbReference type="EMBL" id="PPTA01000004">
    <property type="protein sequence ID" value="TFB04273.1"/>
    <property type="molecule type" value="Genomic_DNA"/>
</dbReference>
<evidence type="ECO:0000256" key="4">
    <source>
        <dbReference type="ARBA" id="ARBA00022840"/>
    </source>
</evidence>
<dbReference type="GeneID" id="300575586"/>